<dbReference type="EMBL" id="JAQQWP010000008">
    <property type="protein sequence ID" value="KAK8106156.1"/>
    <property type="molecule type" value="Genomic_DNA"/>
</dbReference>
<protein>
    <submittedName>
        <fullName evidence="1">Uncharacterized protein</fullName>
    </submittedName>
</protein>
<gene>
    <name evidence="1" type="ORF">PG999_009515</name>
</gene>
<dbReference type="AlphaFoldDB" id="A0AAW0QT76"/>
<evidence type="ECO:0000313" key="1">
    <source>
        <dbReference type="EMBL" id="KAK8106156.1"/>
    </source>
</evidence>
<keyword evidence="2" id="KW-1185">Reference proteome</keyword>
<sequence length="103" mass="11736">MGSPPLLAKIRKTFPKDAHHSEPVIEILEHWRDYFPGAKQCPPFVALDLWPMRKAMLRVSDPRLSQQFTTVKAVTRGQTSRQFMTPVSLGLDLLSTDLPTHRV</sequence>
<accession>A0AAW0QT76</accession>
<name>A0AAW0QT76_9PEZI</name>
<reference evidence="1 2" key="1">
    <citation type="submission" date="2023-01" db="EMBL/GenBank/DDBJ databases">
        <title>Analysis of 21 Apiospora genomes using comparative genomics revels a genus with tremendous synthesis potential of carbohydrate active enzymes and secondary metabolites.</title>
        <authorList>
            <person name="Sorensen T."/>
        </authorList>
    </citation>
    <scope>NUCLEOTIDE SEQUENCE [LARGE SCALE GENOMIC DNA]</scope>
    <source>
        <strain evidence="1 2">CBS 117206</strain>
    </source>
</reference>
<organism evidence="1 2">
    <name type="scientific">Apiospora kogelbergensis</name>
    <dbReference type="NCBI Taxonomy" id="1337665"/>
    <lineage>
        <taxon>Eukaryota</taxon>
        <taxon>Fungi</taxon>
        <taxon>Dikarya</taxon>
        <taxon>Ascomycota</taxon>
        <taxon>Pezizomycotina</taxon>
        <taxon>Sordariomycetes</taxon>
        <taxon>Xylariomycetidae</taxon>
        <taxon>Amphisphaeriales</taxon>
        <taxon>Apiosporaceae</taxon>
        <taxon>Apiospora</taxon>
    </lineage>
</organism>
<proteinExistence type="predicted"/>
<evidence type="ECO:0000313" key="2">
    <source>
        <dbReference type="Proteomes" id="UP001392437"/>
    </source>
</evidence>
<comment type="caution">
    <text evidence="1">The sequence shown here is derived from an EMBL/GenBank/DDBJ whole genome shotgun (WGS) entry which is preliminary data.</text>
</comment>
<dbReference type="Proteomes" id="UP001392437">
    <property type="component" value="Unassembled WGS sequence"/>
</dbReference>